<dbReference type="InterPro" id="IPR036388">
    <property type="entry name" value="WH-like_DNA-bd_sf"/>
</dbReference>
<dbReference type="InterPro" id="IPR050684">
    <property type="entry name" value="HTH-Siroheme_Decarb"/>
</dbReference>
<organism evidence="1 2">
    <name type="scientific">Pyrococcus horikoshii</name>
    <dbReference type="NCBI Taxonomy" id="53953"/>
    <lineage>
        <taxon>Archaea</taxon>
        <taxon>Methanobacteriati</taxon>
        <taxon>Methanobacteriota</taxon>
        <taxon>Thermococci</taxon>
        <taxon>Thermococcales</taxon>
        <taxon>Thermococcaceae</taxon>
        <taxon>Pyrococcus</taxon>
    </lineage>
</organism>
<dbReference type="SUPFAM" id="SSF46785">
    <property type="entry name" value="Winged helix' DNA-binding domain"/>
    <property type="match status" value="1"/>
</dbReference>
<dbReference type="OMA" id="DYEYYEV"/>
<dbReference type="PANTHER" id="PTHR43413:SF4">
    <property type="entry name" value="HTH-TYPE TRANSCRIPTIONAL REGULATOR LYSM"/>
    <property type="match status" value="1"/>
</dbReference>
<dbReference type="RefSeq" id="WP_010885984.1">
    <property type="nucleotide sequence ID" value="NZ_DUJN01000007.1"/>
</dbReference>
<evidence type="ECO:0000313" key="1">
    <source>
        <dbReference type="EMBL" id="HII61708.1"/>
    </source>
</evidence>
<dbReference type="InterPro" id="IPR036390">
    <property type="entry name" value="WH_DNA-bd_sf"/>
</dbReference>
<sequence>MANIINFEELEWLAELLNKYPRESLRKIAQAEGIEYYKLKRIYDKYYGKYIFVNAVYSITKLGLKSYVAFISVPKREIFEKGKEMLNNPFFGYINPIFGFKNGIQAILHIPVDQEKYIPELLSKYSDDFEYYEVWSNDPSKVKFGKWEYSYEYAILLDIFKIDARTPIKELEAKLSRKRPTIRFMIERLIKDGVIVGFYAFIDNVEKAHDRSVVGIAKELDIEEIMSKFKEREIKLGILRPEGYYIEWFFSSEEDIGRKILEFGQYVDKIGIAYLDLFRDLNHEHIKTRFSRMVKKDGSGYKSILEF</sequence>
<protein>
    <submittedName>
        <fullName evidence="1">Lrp/AsnC family transcriptional regulator</fullName>
    </submittedName>
</protein>
<dbReference type="AlphaFoldDB" id="A0A832TAY3"/>
<gene>
    <name evidence="1" type="ORF">HA331_08225</name>
</gene>
<name>A0A832TAY3_PYRHR</name>
<accession>A0A832TAY3</accession>
<reference evidence="1" key="1">
    <citation type="journal article" date="2020" name="bioRxiv">
        <title>A rank-normalized archaeal taxonomy based on genome phylogeny resolves widespread incomplete and uneven classifications.</title>
        <authorList>
            <person name="Rinke C."/>
            <person name="Chuvochina M."/>
            <person name="Mussig A.J."/>
            <person name="Chaumeil P.-A."/>
            <person name="Waite D.W."/>
            <person name="Whitman W.B."/>
            <person name="Parks D.H."/>
            <person name="Hugenholtz P."/>
        </authorList>
    </citation>
    <scope>NUCLEOTIDE SEQUENCE</scope>
    <source>
        <strain evidence="1">UBA8834</strain>
    </source>
</reference>
<dbReference type="Proteomes" id="UP000617544">
    <property type="component" value="Unassembled WGS sequence"/>
</dbReference>
<proteinExistence type="predicted"/>
<dbReference type="PANTHER" id="PTHR43413">
    <property type="entry name" value="TRANSCRIPTIONAL REGULATOR, ASNC FAMILY"/>
    <property type="match status" value="1"/>
</dbReference>
<dbReference type="EMBL" id="DUJN01000007">
    <property type="protein sequence ID" value="HII61708.1"/>
    <property type="molecule type" value="Genomic_DNA"/>
</dbReference>
<dbReference type="Gene3D" id="1.10.10.10">
    <property type="entry name" value="Winged helix-like DNA-binding domain superfamily/Winged helix DNA-binding domain"/>
    <property type="match status" value="1"/>
</dbReference>
<dbReference type="GeneID" id="1442766"/>
<evidence type="ECO:0000313" key="2">
    <source>
        <dbReference type="Proteomes" id="UP000617544"/>
    </source>
</evidence>
<comment type="caution">
    <text evidence="1">The sequence shown here is derived from an EMBL/GenBank/DDBJ whole genome shotgun (WGS) entry which is preliminary data.</text>
</comment>